<dbReference type="Proteomes" id="UP000295388">
    <property type="component" value="Unassembled WGS sequence"/>
</dbReference>
<keyword evidence="2" id="KW-1185">Reference proteome</keyword>
<proteinExistence type="predicted"/>
<dbReference type="AlphaFoldDB" id="A0A4R6JH07"/>
<name>A0A4R6JH07_9ACTN</name>
<gene>
    <name evidence="1" type="ORF">EV643_12564</name>
</gene>
<evidence type="ECO:0000313" key="2">
    <source>
        <dbReference type="Proteomes" id="UP000295388"/>
    </source>
</evidence>
<reference evidence="1 2" key="1">
    <citation type="submission" date="2019-03" db="EMBL/GenBank/DDBJ databases">
        <title>Genomic Encyclopedia of Type Strains, Phase III (KMG-III): the genomes of soil and plant-associated and newly described type strains.</title>
        <authorList>
            <person name="Whitman W."/>
        </authorList>
    </citation>
    <scope>NUCLEOTIDE SEQUENCE [LARGE SCALE GENOMIC DNA]</scope>
    <source>
        <strain evidence="1 2">VKM Ac-2527</strain>
    </source>
</reference>
<accession>A0A4R6JH07</accession>
<protein>
    <submittedName>
        <fullName evidence="1">Uncharacterized protein</fullName>
    </submittedName>
</protein>
<sequence>MYDGKDDKAQVYPYWKAWIDPSLAGEVAILQTCGPFA</sequence>
<dbReference type="EMBL" id="SNWQ01000025">
    <property type="protein sequence ID" value="TDO34807.1"/>
    <property type="molecule type" value="Genomic_DNA"/>
</dbReference>
<comment type="caution">
    <text evidence="1">The sequence shown here is derived from an EMBL/GenBank/DDBJ whole genome shotgun (WGS) entry which is preliminary data.</text>
</comment>
<evidence type="ECO:0000313" key="1">
    <source>
        <dbReference type="EMBL" id="TDO34807.1"/>
    </source>
</evidence>
<organism evidence="1 2">
    <name type="scientific">Kribbella caucasensis</name>
    <dbReference type="NCBI Taxonomy" id="2512215"/>
    <lineage>
        <taxon>Bacteria</taxon>
        <taxon>Bacillati</taxon>
        <taxon>Actinomycetota</taxon>
        <taxon>Actinomycetes</taxon>
        <taxon>Propionibacteriales</taxon>
        <taxon>Kribbellaceae</taxon>
        <taxon>Kribbella</taxon>
    </lineage>
</organism>